<comment type="subcellular location">
    <subcellularLocation>
        <location evidence="1">Cell membrane</location>
        <topology evidence="1">Multi-pass membrane protein</topology>
    </subcellularLocation>
    <subcellularLocation>
        <location evidence="7">Membrane</location>
        <topology evidence="7">Multi-pass membrane protein</topology>
    </subcellularLocation>
</comment>
<dbReference type="GO" id="GO:0043652">
    <property type="term" value="P:engulfment of apoptotic cell"/>
    <property type="evidence" value="ECO:0007669"/>
    <property type="project" value="TreeGrafter"/>
</dbReference>
<evidence type="ECO:0000313" key="10">
    <source>
        <dbReference type="Proteomes" id="UP000002358"/>
    </source>
</evidence>
<reference evidence="9" key="1">
    <citation type="submission" date="2021-01" db="UniProtKB">
        <authorList>
            <consortium name="EnsemblMetazoa"/>
        </authorList>
    </citation>
    <scope>IDENTIFICATION</scope>
</reference>
<dbReference type="PANTHER" id="PTHR16024">
    <property type="entry name" value="XK-RELATED PROTEIN"/>
    <property type="match status" value="1"/>
</dbReference>
<dbReference type="GO" id="GO:1902742">
    <property type="term" value="P:apoptotic process involved in development"/>
    <property type="evidence" value="ECO:0007669"/>
    <property type="project" value="TreeGrafter"/>
</dbReference>
<evidence type="ECO:0000256" key="7">
    <source>
        <dbReference type="RuleBase" id="RU910716"/>
    </source>
</evidence>
<dbReference type="InterPro" id="IPR018629">
    <property type="entry name" value="XK-rel"/>
</dbReference>
<keyword evidence="6 7" id="KW-0472">Membrane</keyword>
<feature type="transmembrane region" description="Helical" evidence="7">
    <location>
        <begin position="372"/>
        <end position="394"/>
    </location>
</feature>
<feature type="transmembrane region" description="Helical" evidence="7">
    <location>
        <begin position="491"/>
        <end position="512"/>
    </location>
</feature>
<keyword evidence="5 7" id="KW-1133">Transmembrane helix</keyword>
<dbReference type="OrthoDB" id="8190653at2759"/>
<feature type="compositionally biased region" description="Polar residues" evidence="8">
    <location>
        <begin position="270"/>
        <end position="282"/>
    </location>
</feature>
<sequence length="522" mass="60852">MAEGAEEMCSRKPTKCLKVPLKSTEQIYLIFLIPAIASCLVYVLHFAADLVVAVQHFREENPVWACITIGFMYAPALAYFILTISRPDWWMTDDDKLYKGAFLWFLLQLIKLIAFPLFALYRYAGLIVLSIDAIMLSGEQRRKTLNVAAAPAAIELYFFLQAWFQAAPQAVFQTHLLFREKGVDRTHQSEVVHMLCILMSICIMAMRTTSFQRYESQRLNGRKVPWAMWLKKYRIQELENLEEKQLLQSTVTSSQAETAEATNKPDTDKNSSGQLERQNSMTPPLPPKNVKIIPPPAPLRGITSITPLAVPDMPAPPRPDSLVVDPEDVKLDQVPKSLSDDTTNDRAFERSDSLKIPKRKNFAKGLENDDPVGIFLAFVWWFLFILPRVLSIAIFYEFYPLYLLAVLGVHYVCMIGYLFYYAKYYDVMSFFINLWLGLVYVFSIIEYRIKFKYADKWLIFYYIFVILQNTFMTMFWYFYGNWDGFWYSYSFHMIFICMSLCLLSTIVYYLMLKPKKRRIYVT</sequence>
<dbReference type="GO" id="GO:0070782">
    <property type="term" value="P:phosphatidylserine exposure on apoptotic cell surface"/>
    <property type="evidence" value="ECO:0007669"/>
    <property type="project" value="TreeGrafter"/>
</dbReference>
<evidence type="ECO:0000256" key="1">
    <source>
        <dbReference type="ARBA" id="ARBA00004651"/>
    </source>
</evidence>
<dbReference type="RefSeq" id="XP_031784852.1">
    <property type="nucleotide sequence ID" value="XM_031928992.2"/>
</dbReference>
<keyword evidence="4 7" id="KW-0812">Transmembrane</keyword>
<feature type="compositionally biased region" description="Polar residues" evidence="8">
    <location>
        <begin position="249"/>
        <end position="261"/>
    </location>
</feature>
<feature type="transmembrane region" description="Helical" evidence="7">
    <location>
        <begin position="401"/>
        <end position="421"/>
    </location>
</feature>
<dbReference type="PANTHER" id="PTHR16024:SF27">
    <property type="entry name" value="XK-RELATED PROTEIN"/>
    <property type="match status" value="1"/>
</dbReference>
<dbReference type="KEGG" id="nvi:116417185"/>
<comment type="similarity">
    <text evidence="2 7">Belongs to the XK family.</text>
</comment>
<feature type="transmembrane region" description="Helical" evidence="7">
    <location>
        <begin position="145"/>
        <end position="164"/>
    </location>
</feature>
<dbReference type="EnsemblMetazoa" id="XM_031928992">
    <property type="protein sequence ID" value="XP_031784852"/>
    <property type="gene ID" value="LOC116417185"/>
</dbReference>
<dbReference type="AlphaFoldDB" id="A0A7M7QDG4"/>
<protein>
    <recommendedName>
        <fullName evidence="7">XK-related protein</fullName>
    </recommendedName>
</protein>
<dbReference type="GeneID" id="116417185"/>
<dbReference type="InterPro" id="IPR050895">
    <property type="entry name" value="XK-related_scramblase"/>
</dbReference>
<name>A0A7M7QDG4_NASVI</name>
<accession>A0A7M7QDG4</accession>
<feature type="region of interest" description="Disordered" evidence="8">
    <location>
        <begin position="249"/>
        <end position="293"/>
    </location>
</feature>
<proteinExistence type="inferred from homology"/>
<dbReference type="GO" id="GO:0005886">
    <property type="term" value="C:plasma membrane"/>
    <property type="evidence" value="ECO:0007669"/>
    <property type="project" value="UniProtKB-SubCell"/>
</dbReference>
<evidence type="ECO:0000256" key="3">
    <source>
        <dbReference type="ARBA" id="ARBA00022475"/>
    </source>
</evidence>
<organism evidence="9 10">
    <name type="scientific">Nasonia vitripennis</name>
    <name type="common">Parasitic wasp</name>
    <dbReference type="NCBI Taxonomy" id="7425"/>
    <lineage>
        <taxon>Eukaryota</taxon>
        <taxon>Metazoa</taxon>
        <taxon>Ecdysozoa</taxon>
        <taxon>Arthropoda</taxon>
        <taxon>Hexapoda</taxon>
        <taxon>Insecta</taxon>
        <taxon>Pterygota</taxon>
        <taxon>Neoptera</taxon>
        <taxon>Endopterygota</taxon>
        <taxon>Hymenoptera</taxon>
        <taxon>Apocrita</taxon>
        <taxon>Proctotrupomorpha</taxon>
        <taxon>Chalcidoidea</taxon>
        <taxon>Pteromalidae</taxon>
        <taxon>Pteromalinae</taxon>
        <taxon>Nasonia</taxon>
    </lineage>
</organism>
<dbReference type="InParanoid" id="A0A7M7QDG4"/>
<evidence type="ECO:0000256" key="2">
    <source>
        <dbReference type="ARBA" id="ARBA00008789"/>
    </source>
</evidence>
<feature type="transmembrane region" description="Helical" evidence="7">
    <location>
        <begin position="102"/>
        <end position="124"/>
    </location>
</feature>
<feature type="compositionally biased region" description="Pro residues" evidence="8">
    <location>
        <begin position="283"/>
        <end position="293"/>
    </location>
</feature>
<feature type="transmembrane region" description="Helical" evidence="7">
    <location>
        <begin position="457"/>
        <end position="479"/>
    </location>
</feature>
<evidence type="ECO:0000256" key="4">
    <source>
        <dbReference type="ARBA" id="ARBA00022692"/>
    </source>
</evidence>
<feature type="transmembrane region" description="Helical" evidence="7">
    <location>
        <begin position="63"/>
        <end position="82"/>
    </location>
</feature>
<evidence type="ECO:0000256" key="6">
    <source>
        <dbReference type="ARBA" id="ARBA00023136"/>
    </source>
</evidence>
<dbReference type="FunCoup" id="A0A7M7QDG4">
    <property type="interactions" value="64"/>
</dbReference>
<keyword evidence="3" id="KW-1003">Cell membrane</keyword>
<feature type="transmembrane region" description="Helical" evidence="7">
    <location>
        <begin position="27"/>
        <end position="51"/>
    </location>
</feature>
<evidence type="ECO:0000256" key="5">
    <source>
        <dbReference type="ARBA" id="ARBA00022989"/>
    </source>
</evidence>
<evidence type="ECO:0000313" key="9">
    <source>
        <dbReference type="EnsemblMetazoa" id="XP_031784852"/>
    </source>
</evidence>
<keyword evidence="10" id="KW-1185">Reference proteome</keyword>
<feature type="transmembrane region" description="Helical" evidence="7">
    <location>
        <begin position="427"/>
        <end position="445"/>
    </location>
</feature>
<evidence type="ECO:0000256" key="8">
    <source>
        <dbReference type="SAM" id="MobiDB-lite"/>
    </source>
</evidence>
<dbReference type="Proteomes" id="UP000002358">
    <property type="component" value="Chromosome 4"/>
</dbReference>
<dbReference type="Pfam" id="PF09815">
    <property type="entry name" value="XK-related"/>
    <property type="match status" value="2"/>
</dbReference>